<keyword evidence="10" id="KW-1185">Reference proteome</keyword>
<reference evidence="9" key="1">
    <citation type="submission" date="2024-02" db="EMBL/GenBank/DDBJ databases">
        <authorList>
            <consortium name="ELIXIR-Norway"/>
            <consortium name="Elixir Norway"/>
        </authorList>
    </citation>
    <scope>NUCLEOTIDE SEQUENCE</scope>
</reference>
<keyword evidence="4" id="KW-0223">Dioxygenase</keyword>
<dbReference type="EMBL" id="OZ019896">
    <property type="protein sequence ID" value="CAK9222484.1"/>
    <property type="molecule type" value="Genomic_DNA"/>
</dbReference>
<organism evidence="9 10">
    <name type="scientific">Sphagnum troendelagicum</name>
    <dbReference type="NCBI Taxonomy" id="128251"/>
    <lineage>
        <taxon>Eukaryota</taxon>
        <taxon>Viridiplantae</taxon>
        <taxon>Streptophyta</taxon>
        <taxon>Embryophyta</taxon>
        <taxon>Bryophyta</taxon>
        <taxon>Sphagnophytina</taxon>
        <taxon>Sphagnopsida</taxon>
        <taxon>Sphagnales</taxon>
        <taxon>Sphagnaceae</taxon>
        <taxon>Sphagnum</taxon>
    </lineage>
</organism>
<dbReference type="PANTHER" id="PTHR10543:SF89">
    <property type="entry name" value="CAROTENOID 9,10(9',10')-CLEAVAGE DIOXYGENASE 1"/>
    <property type="match status" value="1"/>
</dbReference>
<sequence>MSIVLSRALVPHSYHIHDLHHVRKQQSSTRRSSSNLSTAAMVSSSSNLSTAAMGIRAISVPFLETASSTDHAAEPLSAATILYKSLLSMKSSRKVQQKDFDASTAAAIWVCDCLEKVFVRMFADSDHTTAAAAHPAADQKSRSSHFHLDGYYAPVDGETIPTSNLPVSGSIPECLNGEIVRAAPNPRFNPIADYQWFDGDGMLHGLKIKDGKATYVARFVRTSRLEQEENYGAAKFLKIGDMYGLKGILLGFLYLLRVLLGVLDISNGFGTANTGFVYHHNKLLALYEADKPYAIKVKEDGDLETVGREQCGSQFSDYLTAHPKIDPVTGEMFGFSYQLVRPFLTYQVFSKEGDLMESVPITLPQSVVMHDFAITQNYAIFMDLSLVMGFQNLFQGEHLFKFDPKKESRLGILPRYARNDSQIRWFTIPSCMIFHNANAWEEGDEVVLISCRAQKTNTKIWREKLPQENHIDLEKPQLYEFRINLKTNQVTQKQLSLLATECPKINEEYTGRKQRYVYASIYDDKLDKFIGVVKYDLSLQPEINPKDSKVEGNIQHVFYHGDRRWGSEATFVPRTNGKEISEDDGYLICFVHDEKSGKSEVVIIDAKTMASKPVAVISMPSKVPSGFHSIFLSQEQLSNQNVKPKQLTH</sequence>
<comment type="cofactor">
    <cofactor evidence="1">
        <name>Fe(2+)</name>
        <dbReference type="ChEBI" id="CHEBI:29033"/>
    </cofactor>
</comment>
<dbReference type="Pfam" id="PF03055">
    <property type="entry name" value="RPE65"/>
    <property type="match status" value="1"/>
</dbReference>
<comment type="similarity">
    <text evidence="2">Belongs to the carotenoid oxygenase family.</text>
</comment>
<comment type="catalytic activity">
    <reaction evidence="8">
        <text>all-trans-zeaxanthin + 2 O2 = 4,9-dimethyldodeca-2,4,6,8,10-pentaenedial + 2 (3R)-hydroxy-beta-ionone</text>
        <dbReference type="Rhea" id="RHEA:26393"/>
        <dbReference type="ChEBI" id="CHEBI:15379"/>
        <dbReference type="ChEBI" id="CHEBI:27547"/>
        <dbReference type="ChEBI" id="CHEBI:53171"/>
        <dbReference type="ChEBI" id="CHEBI:53173"/>
        <dbReference type="EC" id="1.14.99.n4"/>
    </reaction>
</comment>
<evidence type="ECO:0000256" key="6">
    <source>
        <dbReference type="ARBA" id="ARBA00023004"/>
    </source>
</evidence>
<evidence type="ECO:0000256" key="3">
    <source>
        <dbReference type="ARBA" id="ARBA00022723"/>
    </source>
</evidence>
<name>A0ABP0UHY6_9BRYO</name>
<keyword evidence="3" id="KW-0479">Metal-binding</keyword>
<evidence type="ECO:0000256" key="2">
    <source>
        <dbReference type="ARBA" id="ARBA00006787"/>
    </source>
</evidence>
<evidence type="ECO:0000256" key="8">
    <source>
        <dbReference type="ARBA" id="ARBA00048709"/>
    </source>
</evidence>
<protein>
    <recommendedName>
        <fullName evidence="7">carotenoid 9,10-dioxygenase</fullName>
        <ecNumber evidence="7">1.14.99.n4</ecNumber>
    </recommendedName>
</protein>
<dbReference type="InterPro" id="IPR004294">
    <property type="entry name" value="Carotenoid_Oase"/>
</dbReference>
<keyword evidence="6" id="KW-0408">Iron</keyword>
<evidence type="ECO:0000313" key="9">
    <source>
        <dbReference type="EMBL" id="CAK9222484.1"/>
    </source>
</evidence>
<keyword evidence="5" id="KW-0560">Oxidoreductase</keyword>
<proteinExistence type="inferred from homology"/>
<dbReference type="Proteomes" id="UP001497512">
    <property type="component" value="Chromosome 4"/>
</dbReference>
<accession>A0ABP0UHY6</accession>
<evidence type="ECO:0000256" key="7">
    <source>
        <dbReference type="ARBA" id="ARBA00039084"/>
    </source>
</evidence>
<evidence type="ECO:0000256" key="5">
    <source>
        <dbReference type="ARBA" id="ARBA00023002"/>
    </source>
</evidence>
<evidence type="ECO:0000256" key="1">
    <source>
        <dbReference type="ARBA" id="ARBA00001954"/>
    </source>
</evidence>
<evidence type="ECO:0000256" key="4">
    <source>
        <dbReference type="ARBA" id="ARBA00022964"/>
    </source>
</evidence>
<gene>
    <name evidence="9" type="ORF">CSSPTR1EN2_LOCUS16103</name>
</gene>
<dbReference type="EC" id="1.14.99.n4" evidence="7"/>
<evidence type="ECO:0000313" key="10">
    <source>
        <dbReference type="Proteomes" id="UP001497512"/>
    </source>
</evidence>
<dbReference type="PANTHER" id="PTHR10543">
    <property type="entry name" value="BETA-CAROTENE DIOXYGENASE"/>
    <property type="match status" value="1"/>
</dbReference>